<protein>
    <recommendedName>
        <fullName evidence="3">DUF2247 domain-containing protein</fullName>
    </recommendedName>
</protein>
<keyword evidence="2" id="KW-1185">Reference proteome</keyword>
<dbReference type="EMBL" id="FMAQ01000002">
    <property type="protein sequence ID" value="SCB84639.1"/>
    <property type="molecule type" value="Genomic_DNA"/>
</dbReference>
<reference evidence="2" key="1">
    <citation type="submission" date="2016-08" db="EMBL/GenBank/DDBJ databases">
        <authorList>
            <person name="Varghese N."/>
            <person name="Submissions Spin"/>
        </authorList>
    </citation>
    <scope>NUCLEOTIDE SEQUENCE [LARGE SCALE GENOMIC DNA]</scope>
    <source>
        <strain evidence="2">R-53248</strain>
    </source>
</reference>
<sequence>MNFNLNKNKIYLNWKDISWGYRNHIIGWKDVINYANDMIINGSSNQDVFELSMVNSSNIFKLDDLLNKIAGSLENYSNAKWLYILLLQLYNIRNDIKDPLGEVEAIYENFDYPEEIESFVRYMPVSNDYDPSKHTQEENEKRLYFNWKQYLDNQENIWK</sequence>
<dbReference type="RefSeq" id="WP_091346720.1">
    <property type="nucleotide sequence ID" value="NZ_FMAQ01000002.1"/>
</dbReference>
<dbReference type="OrthoDB" id="8480728at2"/>
<dbReference type="Proteomes" id="UP000199670">
    <property type="component" value="Unassembled WGS sequence"/>
</dbReference>
<proteinExistence type="predicted"/>
<evidence type="ECO:0008006" key="3">
    <source>
        <dbReference type="Google" id="ProtNLM"/>
    </source>
</evidence>
<evidence type="ECO:0000313" key="1">
    <source>
        <dbReference type="EMBL" id="SCB84639.1"/>
    </source>
</evidence>
<accession>A0A1C3ZQF7</accession>
<dbReference type="InterPro" id="IPR016630">
    <property type="entry name" value="UCP015278"/>
</dbReference>
<dbReference type="AlphaFoldDB" id="A0A1C3ZQF7"/>
<evidence type="ECO:0000313" key="2">
    <source>
        <dbReference type="Proteomes" id="UP000199670"/>
    </source>
</evidence>
<dbReference type="PIRSF" id="PIRSF015278">
    <property type="entry name" value="UCP015278"/>
    <property type="match status" value="1"/>
</dbReference>
<organism evidence="1 2">
    <name type="scientific">Gilliamella bombicola</name>
    <dbReference type="NCBI Taxonomy" id="1798182"/>
    <lineage>
        <taxon>Bacteria</taxon>
        <taxon>Pseudomonadati</taxon>
        <taxon>Pseudomonadota</taxon>
        <taxon>Gammaproteobacteria</taxon>
        <taxon>Orbales</taxon>
        <taxon>Orbaceae</taxon>
        <taxon>Gilliamella</taxon>
    </lineage>
</organism>
<gene>
    <name evidence="1" type="ORF">GA0061081_10251</name>
</gene>
<name>A0A1C3ZQF7_9GAMM</name>
<dbReference type="Pfam" id="PF10004">
    <property type="entry name" value="DUF2247"/>
    <property type="match status" value="1"/>
</dbReference>